<evidence type="ECO:0000256" key="1">
    <source>
        <dbReference type="ARBA" id="ARBA00023015"/>
    </source>
</evidence>
<reference evidence="5 6" key="1">
    <citation type="submission" date="2018-06" db="EMBL/GenBank/DDBJ databases">
        <title>Genomic Encyclopedia of Archaeal and Bacterial Type Strains, Phase II (KMG-II): from individual species to whole genera.</title>
        <authorList>
            <person name="Goeker M."/>
        </authorList>
    </citation>
    <scope>NUCLEOTIDE SEQUENCE [LARGE SCALE GENOMIC DNA]</scope>
    <source>
        <strain evidence="5 6">DSM 15361</strain>
    </source>
</reference>
<keyword evidence="3" id="KW-0804">Transcription</keyword>
<gene>
    <name evidence="5" type="ORF">LX95_00938</name>
</gene>
<evidence type="ECO:0000256" key="2">
    <source>
        <dbReference type="ARBA" id="ARBA00023125"/>
    </source>
</evidence>
<dbReference type="GO" id="GO:0003700">
    <property type="term" value="F:DNA-binding transcription factor activity"/>
    <property type="evidence" value="ECO:0007669"/>
    <property type="project" value="InterPro"/>
</dbReference>
<dbReference type="SMART" id="SM00342">
    <property type="entry name" value="HTH_ARAC"/>
    <property type="match status" value="1"/>
</dbReference>
<dbReference type="SUPFAM" id="SSF46689">
    <property type="entry name" value="Homeodomain-like"/>
    <property type="match status" value="1"/>
</dbReference>
<proteinExistence type="predicted"/>
<feature type="domain" description="HTH araC/xylS-type" evidence="4">
    <location>
        <begin position="197"/>
        <end position="295"/>
    </location>
</feature>
<evidence type="ECO:0000259" key="4">
    <source>
        <dbReference type="PROSITE" id="PS01124"/>
    </source>
</evidence>
<dbReference type="InterPro" id="IPR018060">
    <property type="entry name" value="HTH_AraC"/>
</dbReference>
<dbReference type="GO" id="GO:0043565">
    <property type="term" value="F:sequence-specific DNA binding"/>
    <property type="evidence" value="ECO:0007669"/>
    <property type="project" value="InterPro"/>
</dbReference>
<organism evidence="5 6">
    <name type="scientific">Mesonia algae</name>
    <dbReference type="NCBI Taxonomy" id="213248"/>
    <lineage>
        <taxon>Bacteria</taxon>
        <taxon>Pseudomonadati</taxon>
        <taxon>Bacteroidota</taxon>
        <taxon>Flavobacteriia</taxon>
        <taxon>Flavobacteriales</taxon>
        <taxon>Flavobacteriaceae</taxon>
        <taxon>Mesonia</taxon>
    </lineage>
</organism>
<dbReference type="SUPFAM" id="SSF51215">
    <property type="entry name" value="Regulatory protein AraC"/>
    <property type="match status" value="1"/>
</dbReference>
<dbReference type="EMBL" id="QKYV01000002">
    <property type="protein sequence ID" value="PZW42622.1"/>
    <property type="molecule type" value="Genomic_DNA"/>
</dbReference>
<dbReference type="RefSeq" id="WP_111540271.1">
    <property type="nucleotide sequence ID" value="NZ_QKYV01000002.1"/>
</dbReference>
<evidence type="ECO:0000256" key="3">
    <source>
        <dbReference type="ARBA" id="ARBA00023163"/>
    </source>
</evidence>
<dbReference type="PANTHER" id="PTHR43280">
    <property type="entry name" value="ARAC-FAMILY TRANSCRIPTIONAL REGULATOR"/>
    <property type="match status" value="1"/>
</dbReference>
<keyword evidence="2 5" id="KW-0238">DNA-binding</keyword>
<dbReference type="PROSITE" id="PS01124">
    <property type="entry name" value="HTH_ARAC_FAMILY_2"/>
    <property type="match status" value="1"/>
</dbReference>
<comment type="caution">
    <text evidence="5">The sequence shown here is derived from an EMBL/GenBank/DDBJ whole genome shotgun (WGS) entry which is preliminary data.</text>
</comment>
<dbReference type="AlphaFoldDB" id="A0A2W7IAQ8"/>
<dbReference type="Pfam" id="PF12833">
    <property type="entry name" value="HTH_18"/>
    <property type="match status" value="1"/>
</dbReference>
<protein>
    <submittedName>
        <fullName evidence="5">AraC-like DNA-binding protein</fullName>
    </submittedName>
</protein>
<dbReference type="Proteomes" id="UP000249542">
    <property type="component" value="Unassembled WGS sequence"/>
</dbReference>
<evidence type="ECO:0000313" key="6">
    <source>
        <dbReference type="Proteomes" id="UP000249542"/>
    </source>
</evidence>
<name>A0A2W7IAQ8_9FLAO</name>
<accession>A0A2W7IAQ8</accession>
<keyword evidence="1" id="KW-0805">Transcription regulation</keyword>
<dbReference type="InterPro" id="IPR037923">
    <property type="entry name" value="HTH-like"/>
</dbReference>
<dbReference type="InterPro" id="IPR009057">
    <property type="entry name" value="Homeodomain-like_sf"/>
</dbReference>
<sequence length="297" mass="34503">MKVYSDINSYFLNGTQPANDYANSFFVRKIAKEMEHVEPDGEFWEPHKRDFFEIAILQKSTTNIKIGNQTLQQLKNSLAVVSPFQVINYSKVPPNDDYGYIIYFNASIFTNLNQSYGLQNEFPFFKIHTMPIYQLSEIDFKSILVIAQELYAESRSKAIQSFEIVRSLLLILLYKVKRSTQNNKGMVTTNRYDAIMSKFEHVILSNDHHFLSVNDYAKKLHISPIYLTECVKNSTGKSAQRVIIDYKIMYAKTLLHQLDNSVADVAYALDFKEVANFNQFFKRNTGLTATQFRKRKK</sequence>
<evidence type="ECO:0000313" key="5">
    <source>
        <dbReference type="EMBL" id="PZW42622.1"/>
    </source>
</evidence>
<dbReference type="Gene3D" id="1.10.10.60">
    <property type="entry name" value="Homeodomain-like"/>
    <property type="match status" value="1"/>
</dbReference>
<keyword evidence="6" id="KW-1185">Reference proteome</keyword>
<dbReference type="PANTHER" id="PTHR43280:SF32">
    <property type="entry name" value="TRANSCRIPTIONAL REGULATORY PROTEIN"/>
    <property type="match status" value="1"/>
</dbReference>